<reference evidence="10 11" key="1">
    <citation type="submission" date="2018-11" db="EMBL/GenBank/DDBJ databases">
        <title>Schleiferia aggregans sp. nov., a moderately thermophilic heterotrophic bacterium isolated from microbial mats at a terrestrial hot spring.</title>
        <authorList>
            <person name="Iino T."/>
            <person name="Ohkuma M."/>
            <person name="Haruta S."/>
        </authorList>
    </citation>
    <scope>NUCLEOTIDE SEQUENCE [LARGE SCALE GENOMIC DNA]</scope>
    <source>
        <strain evidence="10 11">LA</strain>
    </source>
</reference>
<dbReference type="Pfam" id="PF22700">
    <property type="entry name" value="MVD-like_N"/>
    <property type="match status" value="1"/>
</dbReference>
<dbReference type="InterPro" id="IPR036554">
    <property type="entry name" value="GHMP_kinase_C_sf"/>
</dbReference>
<keyword evidence="11" id="KW-1185">Reference proteome</keyword>
<dbReference type="PANTHER" id="PTHR10977:SF3">
    <property type="entry name" value="DIPHOSPHOMEVALONATE DECARBOXYLASE"/>
    <property type="match status" value="1"/>
</dbReference>
<evidence type="ECO:0000256" key="3">
    <source>
        <dbReference type="ARBA" id="ARBA00022516"/>
    </source>
</evidence>
<dbReference type="NCBIfam" id="TIGR01240">
    <property type="entry name" value="mevDPdecarb"/>
    <property type="match status" value="1"/>
</dbReference>
<dbReference type="EMBL" id="BHZE01000023">
    <property type="protein sequence ID" value="GCD78422.1"/>
    <property type="molecule type" value="Genomic_DNA"/>
</dbReference>
<dbReference type="InterPro" id="IPR020568">
    <property type="entry name" value="Ribosomal_Su5_D2-typ_SF"/>
</dbReference>
<evidence type="ECO:0000256" key="2">
    <source>
        <dbReference type="ARBA" id="ARBA00012296"/>
    </source>
</evidence>
<keyword evidence="3" id="KW-0444">Lipid biosynthesis</keyword>
<evidence type="ECO:0000256" key="1">
    <source>
        <dbReference type="ARBA" id="ARBA00008831"/>
    </source>
</evidence>
<dbReference type="EC" id="4.1.1.33" evidence="2"/>
<gene>
    <name evidence="10" type="primary">mvaD</name>
    <name evidence="10" type="ORF">JCM31826_19040</name>
</gene>
<dbReference type="InterPro" id="IPR053859">
    <property type="entry name" value="MVD-like_N"/>
</dbReference>
<dbReference type="PANTHER" id="PTHR10977">
    <property type="entry name" value="DIPHOSPHOMEVALONATE DECARBOXYLASE"/>
    <property type="match status" value="1"/>
</dbReference>
<keyword evidence="5" id="KW-0067">ATP-binding</keyword>
<dbReference type="SUPFAM" id="SSF55060">
    <property type="entry name" value="GHMP Kinase, C-terminal domain"/>
    <property type="match status" value="1"/>
</dbReference>
<dbReference type="InterPro" id="IPR014721">
    <property type="entry name" value="Ribsml_uS5_D2-typ_fold_subgr"/>
</dbReference>
<evidence type="ECO:0000256" key="4">
    <source>
        <dbReference type="ARBA" id="ARBA00022741"/>
    </source>
</evidence>
<name>A0A401XN59_9FLAO</name>
<dbReference type="Pfam" id="PF18376">
    <property type="entry name" value="MDD_C"/>
    <property type="match status" value="1"/>
</dbReference>
<evidence type="ECO:0000313" key="10">
    <source>
        <dbReference type="EMBL" id="GCD78422.1"/>
    </source>
</evidence>
<sequence>MYTTRWIAPSNIAIVKYWGKFDHQIPANPSLSFTLTHSHTDTKLTVIESKTTQNDDPTLEVFYDGISKPEFQPKILKFLQAILNEYPWLKGKLLKIETKNTFPHSSGIASSASGMAALACCIEDLHATYFVGQPFRWHKASESARLGSGSACRSVYGGFVQWGHSSDGEGSDFFATPVQEVHPNFKTIYDYILILDSGEKSVSSTVGHSLMKNHPYASHRFKQGKENTVKLKAILKTGDWRRFIELMESEALTLHAMMMTSTPPFILMKPKTLEAIQKIWQFRQTTNLPIGFTLDAGANLHLIFTADALEAVEQKLLPEVQYLCEQNTIIKDLIGRGPFKAD</sequence>
<dbReference type="PIRSF" id="PIRSF015950">
    <property type="entry name" value="Mev_P_decrbx"/>
    <property type="match status" value="1"/>
</dbReference>
<evidence type="ECO:0000256" key="7">
    <source>
        <dbReference type="ARBA" id="ARBA00023239"/>
    </source>
</evidence>
<dbReference type="InterPro" id="IPR029765">
    <property type="entry name" value="Mev_diP_decarb"/>
</dbReference>
<dbReference type="GO" id="GO:0004163">
    <property type="term" value="F:diphosphomevalonate decarboxylase activity"/>
    <property type="evidence" value="ECO:0007669"/>
    <property type="project" value="UniProtKB-EC"/>
</dbReference>
<dbReference type="Gene3D" id="3.30.70.890">
    <property type="entry name" value="GHMP kinase, C-terminal domain"/>
    <property type="match status" value="1"/>
</dbReference>
<accession>A0A401XN59</accession>
<dbReference type="AlphaFoldDB" id="A0A401XN59"/>
<feature type="domain" description="Diphosphomevalonate decarboxylase-like N-terminal" evidence="9">
    <location>
        <begin position="8"/>
        <end position="171"/>
    </location>
</feature>
<dbReference type="GO" id="GO:0005829">
    <property type="term" value="C:cytosol"/>
    <property type="evidence" value="ECO:0007669"/>
    <property type="project" value="InterPro"/>
</dbReference>
<evidence type="ECO:0000259" key="8">
    <source>
        <dbReference type="Pfam" id="PF18376"/>
    </source>
</evidence>
<organism evidence="10 11">
    <name type="scientific">Thermaurantimonas aggregans</name>
    <dbReference type="NCBI Taxonomy" id="2173829"/>
    <lineage>
        <taxon>Bacteria</taxon>
        <taxon>Pseudomonadati</taxon>
        <taxon>Bacteroidota</taxon>
        <taxon>Flavobacteriia</taxon>
        <taxon>Flavobacteriales</taxon>
        <taxon>Schleiferiaceae</taxon>
        <taxon>Thermaurantimonas</taxon>
    </lineage>
</organism>
<comment type="caution">
    <text evidence="10">The sequence shown here is derived from an EMBL/GenBank/DDBJ whole genome shotgun (WGS) entry which is preliminary data.</text>
</comment>
<feature type="domain" description="Mvd1 C-terminal" evidence="8">
    <location>
        <begin position="192"/>
        <end position="316"/>
    </location>
</feature>
<dbReference type="Gene3D" id="3.30.230.10">
    <property type="match status" value="1"/>
</dbReference>
<dbReference type="RefSeq" id="WP_124398480.1">
    <property type="nucleotide sequence ID" value="NZ_BHZE01000023.1"/>
</dbReference>
<dbReference type="OrthoDB" id="5498344at2"/>
<keyword evidence="4" id="KW-0547">Nucleotide-binding</keyword>
<protein>
    <recommendedName>
        <fullName evidence="2">diphosphomevalonate decarboxylase</fullName>
        <ecNumber evidence="2">4.1.1.33</ecNumber>
    </recommendedName>
</protein>
<evidence type="ECO:0000256" key="5">
    <source>
        <dbReference type="ARBA" id="ARBA00022840"/>
    </source>
</evidence>
<evidence type="ECO:0000313" key="11">
    <source>
        <dbReference type="Proteomes" id="UP000286715"/>
    </source>
</evidence>
<proteinExistence type="inferred from homology"/>
<evidence type="ECO:0000256" key="6">
    <source>
        <dbReference type="ARBA" id="ARBA00023098"/>
    </source>
</evidence>
<dbReference type="InterPro" id="IPR041431">
    <property type="entry name" value="Mvd1_C"/>
</dbReference>
<dbReference type="SUPFAM" id="SSF54211">
    <property type="entry name" value="Ribosomal protein S5 domain 2-like"/>
    <property type="match status" value="1"/>
</dbReference>
<dbReference type="InterPro" id="IPR005935">
    <property type="entry name" value="Mev_decarb"/>
</dbReference>
<evidence type="ECO:0000259" key="9">
    <source>
        <dbReference type="Pfam" id="PF22700"/>
    </source>
</evidence>
<dbReference type="GO" id="GO:0019287">
    <property type="term" value="P:isopentenyl diphosphate biosynthetic process, mevalonate pathway"/>
    <property type="evidence" value="ECO:0007669"/>
    <property type="project" value="InterPro"/>
</dbReference>
<dbReference type="GO" id="GO:0005524">
    <property type="term" value="F:ATP binding"/>
    <property type="evidence" value="ECO:0007669"/>
    <property type="project" value="UniProtKB-KW"/>
</dbReference>
<dbReference type="Proteomes" id="UP000286715">
    <property type="component" value="Unassembled WGS sequence"/>
</dbReference>
<comment type="similarity">
    <text evidence="1">Belongs to the diphosphomevalonate decarboxylase family.</text>
</comment>
<keyword evidence="7" id="KW-0456">Lyase</keyword>
<keyword evidence="6" id="KW-0443">Lipid metabolism</keyword>